<proteinExistence type="predicted"/>
<evidence type="ECO:0000256" key="1">
    <source>
        <dbReference type="SAM" id="Phobius"/>
    </source>
</evidence>
<feature type="transmembrane region" description="Helical" evidence="1">
    <location>
        <begin position="174"/>
        <end position="195"/>
    </location>
</feature>
<reference evidence="3 4" key="1">
    <citation type="submission" date="2014-02" db="EMBL/GenBank/DDBJ databases">
        <title>The genome sequence of Colletotrichum fioriniae PJ7.</title>
        <authorList>
            <person name="Baroncelli R."/>
            <person name="Thon M.R."/>
        </authorList>
    </citation>
    <scope>NUCLEOTIDE SEQUENCE [LARGE SCALE GENOMIC DNA]</scope>
    <source>
        <strain evidence="3 4">PJ7</strain>
    </source>
</reference>
<evidence type="ECO:0000259" key="2">
    <source>
        <dbReference type="Pfam" id="PF01757"/>
    </source>
</evidence>
<keyword evidence="1" id="KW-1133">Transmembrane helix</keyword>
<evidence type="ECO:0000313" key="3">
    <source>
        <dbReference type="EMBL" id="EXF86396.1"/>
    </source>
</evidence>
<dbReference type="InterPro" id="IPR050879">
    <property type="entry name" value="Acyltransferase_3"/>
</dbReference>
<gene>
    <name evidence="3" type="ORF">CFIO01_00093</name>
</gene>
<keyword evidence="4" id="KW-1185">Reference proteome</keyword>
<dbReference type="EMBL" id="JARH01000012">
    <property type="protein sequence ID" value="EXF86396.1"/>
    <property type="molecule type" value="Genomic_DNA"/>
</dbReference>
<dbReference type="InterPro" id="IPR002656">
    <property type="entry name" value="Acyl_transf_3_dom"/>
</dbReference>
<sequence>MRFTNPFSHPPRDTYERHSLIAEQDGLASPSTESLDEITDIEKRQYPFLISVRSARNSVSSFLNEHLHLGGDLTWTDRLLTLLTILKPFVFLFLPTFFISPFNYFTTAPGQRPKAKKLGPTAYLDGLRGVAAFVVYIFHFSYLWFPDLRWGYGFAGHQMFWQMPIVRALHSGRASVTVFFVISGFVLTLKTVSMIHKRKMDHALSALAGSAFRRPFRLYLPIFASTFVIALLVYGGEYVRDPSGAPVPPRGPSLDQQLQHWFWSTVNLMNPFRAIVNRENMKGSEYDGHLWTIPVEFKGSLLVFFLLLIFARAKRWIHMVGVTGVTLWLVHIGDWDQALFCAGLLLAELSIIMPNNSPTSTETPEDELPSYRLRAVKRYGSKSIHVIRHAGTVALFFLGLHLFSYPEYYGPSTPGFITISQWVPDYYKAMGDRTQLYWNSIGAIIFIFALMYSPPVTFNLKALLLRGRNLRLPWHQTNLDLDDDEKEELAAAAASSSSTEPEPEKAEPLLQRPFTTSFAQYLGQISYSLYLWHGAINHMVGVRWLSPAHAALSLAGAQAKVLTEGGNAAGGTEMVNKAWGAYELAFFWGSLVNTLALFWASDVFNRIVDVNAVKFTRWLGEKAWRKD</sequence>
<feature type="transmembrane region" description="Helical" evidence="1">
    <location>
        <begin position="290"/>
        <end position="311"/>
    </location>
</feature>
<keyword evidence="1" id="KW-0472">Membrane</keyword>
<dbReference type="GO" id="GO:0016747">
    <property type="term" value="F:acyltransferase activity, transferring groups other than amino-acyl groups"/>
    <property type="evidence" value="ECO:0007669"/>
    <property type="project" value="InterPro"/>
</dbReference>
<feature type="transmembrane region" description="Helical" evidence="1">
    <location>
        <begin position="216"/>
        <end position="234"/>
    </location>
</feature>
<evidence type="ECO:0000313" key="4">
    <source>
        <dbReference type="Proteomes" id="UP000020467"/>
    </source>
</evidence>
<dbReference type="Pfam" id="PF01757">
    <property type="entry name" value="Acyl_transf_3"/>
    <property type="match status" value="1"/>
</dbReference>
<dbReference type="PANTHER" id="PTHR23028">
    <property type="entry name" value="ACETYLTRANSFERASE"/>
    <property type="match status" value="1"/>
</dbReference>
<name>A0A010S0M7_9PEZI</name>
<comment type="caution">
    <text evidence="3">The sequence shown here is derived from an EMBL/GenBank/DDBJ whole genome shotgun (WGS) entry which is preliminary data.</text>
</comment>
<dbReference type="PANTHER" id="PTHR23028:SF134">
    <property type="entry name" value="PUTATIVE (AFU_ORTHOLOGUE AFUA_4G08520)-RELATED"/>
    <property type="match status" value="1"/>
</dbReference>
<dbReference type="Proteomes" id="UP000020467">
    <property type="component" value="Unassembled WGS sequence"/>
</dbReference>
<dbReference type="STRING" id="1445577.A0A010S0M7"/>
<dbReference type="OrthoDB" id="5819582at2759"/>
<dbReference type="HOGENOM" id="CLU_005679_13_2_1"/>
<protein>
    <recommendedName>
        <fullName evidence="2">Acyltransferase 3 domain-containing protein</fullName>
    </recommendedName>
</protein>
<feature type="transmembrane region" description="Helical" evidence="1">
    <location>
        <begin position="126"/>
        <end position="145"/>
    </location>
</feature>
<organism evidence="3 4">
    <name type="scientific">Colletotrichum fioriniae PJ7</name>
    <dbReference type="NCBI Taxonomy" id="1445577"/>
    <lineage>
        <taxon>Eukaryota</taxon>
        <taxon>Fungi</taxon>
        <taxon>Dikarya</taxon>
        <taxon>Ascomycota</taxon>
        <taxon>Pezizomycotina</taxon>
        <taxon>Sordariomycetes</taxon>
        <taxon>Hypocreomycetidae</taxon>
        <taxon>Glomerellales</taxon>
        <taxon>Glomerellaceae</taxon>
        <taxon>Colletotrichum</taxon>
        <taxon>Colletotrichum acutatum species complex</taxon>
    </lineage>
</organism>
<dbReference type="KEGG" id="cfj:CFIO01_00093"/>
<feature type="domain" description="Acyltransferase 3" evidence="2">
    <location>
        <begin position="122"/>
        <end position="341"/>
    </location>
</feature>
<feature type="transmembrane region" description="Helical" evidence="1">
    <location>
        <begin position="85"/>
        <end position="105"/>
    </location>
</feature>
<accession>A0A010S0M7</accession>
<feature type="transmembrane region" description="Helical" evidence="1">
    <location>
        <begin position="436"/>
        <end position="458"/>
    </location>
</feature>
<dbReference type="AlphaFoldDB" id="A0A010S0M7"/>
<keyword evidence="1" id="KW-0812">Transmembrane</keyword>
<dbReference type="eggNOG" id="ENOG502RYMZ">
    <property type="taxonomic scope" value="Eukaryota"/>
</dbReference>